<dbReference type="RefSeq" id="XP_011299355.1">
    <property type="nucleotide sequence ID" value="XM_011301053.1"/>
</dbReference>
<comment type="subcellular location">
    <subcellularLocation>
        <location evidence="1">Membrane</location>
        <topology evidence="1">Multi-pass membrane protein</topology>
    </subcellularLocation>
</comment>
<feature type="transmembrane region" description="Helical" evidence="6">
    <location>
        <begin position="65"/>
        <end position="85"/>
    </location>
</feature>
<dbReference type="GeneID" id="105264280"/>
<feature type="transmembrane region" description="Helical" evidence="6">
    <location>
        <begin position="251"/>
        <end position="267"/>
    </location>
</feature>
<dbReference type="InterPro" id="IPR051085">
    <property type="entry name" value="MB_O-acyltransferase"/>
</dbReference>
<dbReference type="AlphaFoldDB" id="A0A9R1SYB4"/>
<sequence length="514" mass="60466">MKEQVNLHKLETLFYFAAWSGGIFYGLYHLYLAGAYFEDYDDAFNDFIPGWSWVGRKQDTSDIEWSLWIPFMYQLIPWITVHLAFSQYLKWSECSSTIICCWYITISVGFLCHYAGGITMILLLIQPCIACLLTSFRSKKVAYVIHFATLGVIQLSPTLEIVIQDWLMLKENVYHMIVIAICWMQLRTISCSIDNITDYKHKNIMGFLKNFIQSTAYCLYLPTLFLGPFVLYSDFIKGIEGPFREWTFRRFTIFILNIIRFTFWIFFTELSTHFIYCNALQYHPEFVAQLNPWAFYAMGYAMGQYFLNKYVVFYGTCGEISRADNINAPPPPKCIGRIHLYSEMWKHFDRGLYQFLIRYIYVPIASMEIPLKKILASFISFGFVFLWHGVQLFIFTWSFLNFLGLTIEGIARSIRNTPGFMEWEEKRLTPKNVRRFHCLLASPLLALSAISNFYFFAGQDIGNIFMYRIFHDSPKAVGILLFLLYCCCQVSTEVKNYEIRRETKIELDDIEKRM</sequence>
<keyword evidence="2 6" id="KW-0812">Transmembrane</keyword>
<dbReference type="Proteomes" id="UP000694866">
    <property type="component" value="Unplaced"/>
</dbReference>
<evidence type="ECO:0000256" key="3">
    <source>
        <dbReference type="ARBA" id="ARBA00022989"/>
    </source>
</evidence>
<dbReference type="CTD" id="44098"/>
<accession>A0A9R1SYB4</accession>
<dbReference type="GO" id="GO:0005783">
    <property type="term" value="C:endoplasmic reticulum"/>
    <property type="evidence" value="ECO:0007669"/>
    <property type="project" value="TreeGrafter"/>
</dbReference>
<keyword evidence="3 6" id="KW-1133">Transmembrane helix</keyword>
<organism evidence="7 8">
    <name type="scientific">Fopius arisanus</name>
    <dbReference type="NCBI Taxonomy" id="64838"/>
    <lineage>
        <taxon>Eukaryota</taxon>
        <taxon>Metazoa</taxon>
        <taxon>Ecdysozoa</taxon>
        <taxon>Arthropoda</taxon>
        <taxon>Hexapoda</taxon>
        <taxon>Insecta</taxon>
        <taxon>Pterygota</taxon>
        <taxon>Neoptera</taxon>
        <taxon>Endopterygota</taxon>
        <taxon>Hymenoptera</taxon>
        <taxon>Apocrita</taxon>
        <taxon>Ichneumonoidea</taxon>
        <taxon>Braconidae</taxon>
        <taxon>Opiinae</taxon>
        <taxon>Fopius</taxon>
    </lineage>
</organism>
<gene>
    <name evidence="8" type="primary">rasp</name>
</gene>
<evidence type="ECO:0000256" key="5">
    <source>
        <dbReference type="ARBA" id="ARBA00038268"/>
    </source>
</evidence>
<feature type="transmembrane region" description="Helical" evidence="6">
    <location>
        <begin position="94"/>
        <end position="111"/>
    </location>
</feature>
<keyword evidence="7" id="KW-1185">Reference proteome</keyword>
<dbReference type="PANTHER" id="PTHR13285:SF18">
    <property type="entry name" value="PROTEIN-CYSTEINE N-PALMITOYLTRANSFERASE RASP"/>
    <property type="match status" value="1"/>
</dbReference>
<dbReference type="GO" id="GO:0016020">
    <property type="term" value="C:membrane"/>
    <property type="evidence" value="ECO:0007669"/>
    <property type="project" value="UniProtKB-SubCell"/>
</dbReference>
<feature type="transmembrane region" description="Helical" evidence="6">
    <location>
        <begin position="374"/>
        <end position="390"/>
    </location>
</feature>
<dbReference type="KEGG" id="fas:105264280"/>
<dbReference type="PANTHER" id="PTHR13285">
    <property type="entry name" value="ACYLTRANSFERASE"/>
    <property type="match status" value="1"/>
</dbReference>
<evidence type="ECO:0000256" key="4">
    <source>
        <dbReference type="ARBA" id="ARBA00023136"/>
    </source>
</evidence>
<feature type="transmembrane region" description="Helical" evidence="6">
    <location>
        <begin position="12"/>
        <end position="31"/>
    </location>
</feature>
<feature type="transmembrane region" description="Helical" evidence="6">
    <location>
        <begin position="436"/>
        <end position="456"/>
    </location>
</feature>
<keyword evidence="4 6" id="KW-0472">Membrane</keyword>
<feature type="transmembrane region" description="Helical" evidence="6">
    <location>
        <begin position="173"/>
        <end position="190"/>
    </location>
</feature>
<feature type="transmembrane region" description="Helical" evidence="6">
    <location>
        <begin position="143"/>
        <end position="167"/>
    </location>
</feature>
<protein>
    <submittedName>
        <fullName evidence="8">Protein-cysteine N-palmitoyltransferase Rasp</fullName>
    </submittedName>
</protein>
<proteinExistence type="inferred from homology"/>
<evidence type="ECO:0000256" key="1">
    <source>
        <dbReference type="ARBA" id="ARBA00004141"/>
    </source>
</evidence>
<evidence type="ECO:0000256" key="6">
    <source>
        <dbReference type="SAM" id="Phobius"/>
    </source>
</evidence>
<name>A0A9R1SYB4_9HYME</name>
<comment type="similarity">
    <text evidence="5">Belongs to the membrane-bound acyltransferase family. HHAT subfamily.</text>
</comment>
<evidence type="ECO:0000313" key="8">
    <source>
        <dbReference type="RefSeq" id="XP_011299355.1"/>
    </source>
</evidence>
<evidence type="ECO:0000256" key="2">
    <source>
        <dbReference type="ARBA" id="ARBA00022692"/>
    </source>
</evidence>
<evidence type="ECO:0000313" key="7">
    <source>
        <dbReference type="Proteomes" id="UP000694866"/>
    </source>
</evidence>
<feature type="transmembrane region" description="Helical" evidence="6">
    <location>
        <begin position="211"/>
        <end position="231"/>
    </location>
</feature>
<reference evidence="8" key="1">
    <citation type="submission" date="2025-08" db="UniProtKB">
        <authorList>
            <consortium name="RefSeq"/>
        </authorList>
    </citation>
    <scope>IDENTIFICATION</scope>
    <source>
        <strain evidence="8">USDA-PBARC FA_bdor</strain>
        <tissue evidence="8">Whole organism</tissue>
    </source>
</reference>
<dbReference type="InterPro" id="IPR004299">
    <property type="entry name" value="MBOAT_fam"/>
</dbReference>
<dbReference type="OrthoDB" id="420606at2759"/>
<dbReference type="Pfam" id="PF03062">
    <property type="entry name" value="MBOAT"/>
    <property type="match status" value="1"/>
</dbReference>
<dbReference type="GO" id="GO:0016409">
    <property type="term" value="F:palmitoyltransferase activity"/>
    <property type="evidence" value="ECO:0007669"/>
    <property type="project" value="TreeGrafter"/>
</dbReference>